<dbReference type="InterPro" id="IPR000719">
    <property type="entry name" value="Prot_kinase_dom"/>
</dbReference>
<dbReference type="InterPro" id="IPR006016">
    <property type="entry name" value="UspA"/>
</dbReference>
<dbReference type="Gene3D" id="3.40.50.620">
    <property type="entry name" value="HUPs"/>
    <property type="match status" value="1"/>
</dbReference>
<dbReference type="GO" id="GO:0061630">
    <property type="term" value="F:ubiquitin protein ligase activity"/>
    <property type="evidence" value="ECO:0007669"/>
    <property type="project" value="UniProtKB-EC"/>
</dbReference>
<dbReference type="PANTHER" id="PTHR45647">
    <property type="entry name" value="OS02G0152300 PROTEIN"/>
    <property type="match status" value="1"/>
</dbReference>
<dbReference type="InterPro" id="IPR008271">
    <property type="entry name" value="Ser/Thr_kinase_AS"/>
</dbReference>
<dbReference type="InterPro" id="IPR011009">
    <property type="entry name" value="Kinase-like_dom_sf"/>
</dbReference>
<dbReference type="SUPFAM" id="SSF52402">
    <property type="entry name" value="Adenine nucleotide alpha hydrolases-like"/>
    <property type="match status" value="1"/>
</dbReference>
<dbReference type="AlphaFoldDB" id="A0A833QWE0"/>
<evidence type="ECO:0000313" key="8">
    <source>
        <dbReference type="EMBL" id="KAF3336755.1"/>
    </source>
</evidence>
<reference evidence="8" key="1">
    <citation type="submission" date="2020-01" db="EMBL/GenBank/DDBJ databases">
        <title>Genome sequence of Kobresia littledalei, the first chromosome-level genome in the family Cyperaceae.</title>
        <authorList>
            <person name="Qu G."/>
        </authorList>
    </citation>
    <scope>NUCLEOTIDE SEQUENCE</scope>
    <source>
        <strain evidence="8">C.B.Clarke</strain>
        <tissue evidence="8">Leaf</tissue>
    </source>
</reference>
<evidence type="ECO:0000256" key="2">
    <source>
        <dbReference type="ARBA" id="ARBA00012483"/>
    </source>
</evidence>
<dbReference type="Gene3D" id="1.10.510.10">
    <property type="entry name" value="Transferase(Phosphotransferase) domain 1"/>
    <property type="match status" value="1"/>
</dbReference>
<evidence type="ECO:0000259" key="7">
    <source>
        <dbReference type="PROSITE" id="PS50011"/>
    </source>
</evidence>
<comment type="catalytic activity">
    <reaction evidence="1">
        <text>S-ubiquitinyl-[E2 ubiquitin-conjugating enzyme]-L-cysteine + [acceptor protein]-L-lysine = [E2 ubiquitin-conjugating enzyme]-L-cysteine + N(6)-ubiquitinyl-[acceptor protein]-L-lysine.</text>
        <dbReference type="EC" id="2.3.2.27"/>
    </reaction>
</comment>
<keyword evidence="3" id="KW-0547">Nucleotide-binding</keyword>
<dbReference type="InterPro" id="IPR051348">
    <property type="entry name" value="U-box_ubiquitin_ligases"/>
</dbReference>
<name>A0A833QWE0_9POAL</name>
<comment type="caution">
    <text evidence="8">The sequence shown here is derived from an EMBL/GenBank/DDBJ whole genome shotgun (WGS) entry which is preliminary data.</text>
</comment>
<accession>A0A833QWE0</accession>
<keyword evidence="4" id="KW-0833">Ubl conjugation pathway</keyword>
<dbReference type="Pfam" id="PF07714">
    <property type="entry name" value="PK_Tyr_Ser-Thr"/>
    <property type="match status" value="1"/>
</dbReference>
<dbReference type="PROSITE" id="PS00108">
    <property type="entry name" value="PROTEIN_KINASE_ST"/>
    <property type="match status" value="1"/>
</dbReference>
<evidence type="ECO:0000256" key="1">
    <source>
        <dbReference type="ARBA" id="ARBA00000900"/>
    </source>
</evidence>
<dbReference type="Gene3D" id="3.30.200.20">
    <property type="entry name" value="Phosphorylase Kinase, domain 1"/>
    <property type="match status" value="1"/>
</dbReference>
<dbReference type="GO" id="GO:0004672">
    <property type="term" value="F:protein kinase activity"/>
    <property type="evidence" value="ECO:0007669"/>
    <property type="project" value="InterPro"/>
</dbReference>
<dbReference type="SMART" id="SM00220">
    <property type="entry name" value="S_TKc"/>
    <property type="match status" value="1"/>
</dbReference>
<gene>
    <name evidence="8" type="ORF">FCM35_KLT19341</name>
</gene>
<feature type="domain" description="Protein kinase" evidence="7">
    <location>
        <begin position="457"/>
        <end position="723"/>
    </location>
</feature>
<dbReference type="EC" id="2.3.2.27" evidence="2"/>
<dbReference type="PANTHER" id="PTHR45647:SF139">
    <property type="entry name" value="OS02G0152300 PROTEIN"/>
    <property type="match status" value="1"/>
</dbReference>
<protein>
    <recommendedName>
        <fullName evidence="2">RING-type E3 ubiquitin transferase</fullName>
        <ecNumber evidence="2">2.3.2.27</ecNumber>
    </recommendedName>
</protein>
<feature type="region of interest" description="Disordered" evidence="6">
    <location>
        <begin position="403"/>
        <end position="427"/>
    </location>
</feature>
<dbReference type="PROSITE" id="PS50011">
    <property type="entry name" value="PROTEIN_KINASE_DOM"/>
    <property type="match status" value="1"/>
</dbReference>
<dbReference type="SUPFAM" id="SSF56112">
    <property type="entry name" value="Protein kinase-like (PK-like)"/>
    <property type="match status" value="1"/>
</dbReference>
<keyword evidence="9" id="KW-1185">Reference proteome</keyword>
<evidence type="ECO:0000256" key="3">
    <source>
        <dbReference type="ARBA" id="ARBA00022741"/>
    </source>
</evidence>
<dbReference type="EMBL" id="SWLB01000007">
    <property type="protein sequence ID" value="KAF3336755.1"/>
    <property type="molecule type" value="Genomic_DNA"/>
</dbReference>
<evidence type="ECO:0000256" key="4">
    <source>
        <dbReference type="ARBA" id="ARBA00022786"/>
    </source>
</evidence>
<evidence type="ECO:0000256" key="5">
    <source>
        <dbReference type="ARBA" id="ARBA00022840"/>
    </source>
</evidence>
<evidence type="ECO:0000313" key="9">
    <source>
        <dbReference type="Proteomes" id="UP000623129"/>
    </source>
</evidence>
<dbReference type="InterPro" id="IPR014729">
    <property type="entry name" value="Rossmann-like_a/b/a_fold"/>
</dbReference>
<evidence type="ECO:0000256" key="6">
    <source>
        <dbReference type="SAM" id="MobiDB-lite"/>
    </source>
</evidence>
<dbReference type="Pfam" id="PF00582">
    <property type="entry name" value="Usp"/>
    <property type="match status" value="1"/>
</dbReference>
<keyword evidence="5" id="KW-0067">ATP-binding</keyword>
<dbReference type="GO" id="GO:0005524">
    <property type="term" value="F:ATP binding"/>
    <property type="evidence" value="ECO:0007669"/>
    <property type="project" value="UniProtKB-KW"/>
</dbReference>
<dbReference type="FunFam" id="3.30.200.20:FF:000162">
    <property type="entry name" value="Adenine nucleotide alpha hydrolase-like domain kinase"/>
    <property type="match status" value="1"/>
</dbReference>
<dbReference type="CDD" id="cd01989">
    <property type="entry name" value="USP_STK_Ubox_N"/>
    <property type="match status" value="1"/>
</dbReference>
<proteinExistence type="predicted"/>
<dbReference type="OrthoDB" id="4062651at2759"/>
<dbReference type="Proteomes" id="UP000623129">
    <property type="component" value="Unassembled WGS sequence"/>
</dbReference>
<organism evidence="8 9">
    <name type="scientific">Carex littledalei</name>
    <dbReference type="NCBI Taxonomy" id="544730"/>
    <lineage>
        <taxon>Eukaryota</taxon>
        <taxon>Viridiplantae</taxon>
        <taxon>Streptophyta</taxon>
        <taxon>Embryophyta</taxon>
        <taxon>Tracheophyta</taxon>
        <taxon>Spermatophyta</taxon>
        <taxon>Magnoliopsida</taxon>
        <taxon>Liliopsida</taxon>
        <taxon>Poales</taxon>
        <taxon>Cyperaceae</taxon>
        <taxon>Cyperoideae</taxon>
        <taxon>Cariceae</taxon>
        <taxon>Carex</taxon>
        <taxon>Carex subgen. Euthyceras</taxon>
    </lineage>
</organism>
<dbReference type="InterPro" id="IPR001245">
    <property type="entry name" value="Ser-Thr/Tyr_kinase_cat_dom"/>
</dbReference>
<sequence length="736" mass="82184">MIRRTGLIGGVSKGNGVVAVAVDGDRNSQYALKWAGDHLLTHGQIFYLLHIRRKITSVSTRDDYLPISNGDDEVASKFLEQCDLQTRELLLPFQCFCNRRGLQCKEIILDEIDVAKGIVDFVMHRSVDKLVVGASNHGAIAAFAKPDVSTAVCRAAPDFCSVYVIAKGSKIVSVRPASRPNKSSNWRNIRFSGEIESTAKTSFQSVKTNVPCNTNLIPFRLFFLTTSIFHLSFIRQSFDQSSKATSLYNDRIGDKIKCLDEDESVNSQESFMSCPSPSRASLDLTPTAEYISRDLINKNGRKLPSPLSSSGHREDSLYQDGPLRLVSKDPMVRDSNNGMAVLVPGMLKYHLRRLEQLFGDKLQITQFYFILCLAIQNSRRGVLLCFLSSQEFKKYSTESSVSDLTEEDEMVTTPLKQRKPAPEPETREKRKLIEGFVSEVSYRRYSMDEIDLATNYFSDQLKIGEGGYGPVYQATLNHTLVAIKALRSDISTTQGLKQFQQELEVLSSIKHPNMVNLLGACPEYGCLVYEYMSNGSLEDRLACQSGTPPLPWQLRFKIAFDIATGLLFLHQQCPEPLVHRDLKPGNILLDHNLVAKISDVGLARLIPLLPGCSNSTLYHMTAAAGTFCYIDPEYQKTGMLGTKSDVYALGIILLQLVTGRSPMGLTYSTMTALENGNLRDTLDPKVPDWPLDETKRLVELALKCSELRRKDRPDLGSVIWPELSRLAAFAESRHDS</sequence>